<evidence type="ECO:0008006" key="3">
    <source>
        <dbReference type="Google" id="ProtNLM"/>
    </source>
</evidence>
<comment type="caution">
    <text evidence="1">The sequence shown here is derived from an EMBL/GenBank/DDBJ whole genome shotgun (WGS) entry which is preliminary data.</text>
</comment>
<protein>
    <recommendedName>
        <fullName evidence="3">Ricin B lectin domain-containing protein</fullName>
    </recommendedName>
</protein>
<keyword evidence="2" id="KW-1185">Reference proteome</keyword>
<dbReference type="EMBL" id="RAWI01000283">
    <property type="protein sequence ID" value="RKH98341.1"/>
    <property type="molecule type" value="Genomic_DNA"/>
</dbReference>
<dbReference type="Gene3D" id="2.80.10.50">
    <property type="match status" value="3"/>
</dbReference>
<dbReference type="PROSITE" id="PS50231">
    <property type="entry name" value="RICIN_B_LECTIN"/>
    <property type="match status" value="3"/>
</dbReference>
<accession>A0ABX9QAY9</accession>
<gene>
    <name evidence="1" type="ORF">D7Y13_28940</name>
</gene>
<name>A0ABX9QAY9_9BACT</name>
<dbReference type="InterPro" id="IPR035992">
    <property type="entry name" value="Ricin_B-like_lectins"/>
</dbReference>
<dbReference type="SUPFAM" id="SSF50370">
    <property type="entry name" value="Ricin B-like lectins"/>
    <property type="match status" value="3"/>
</dbReference>
<dbReference type="PANTHER" id="PTHR31599">
    <property type="entry name" value="CALCIUM UP-REGULATED PROTEIN A-RELATED"/>
    <property type="match status" value="1"/>
</dbReference>
<dbReference type="Proteomes" id="UP000278907">
    <property type="component" value="Unassembled WGS sequence"/>
</dbReference>
<evidence type="ECO:0000313" key="1">
    <source>
        <dbReference type="EMBL" id="RKH98341.1"/>
    </source>
</evidence>
<dbReference type="InterPro" id="IPR051780">
    <property type="entry name" value="Ca_Up-reg_Membrane_Reg"/>
</dbReference>
<evidence type="ECO:0000313" key="2">
    <source>
        <dbReference type="Proteomes" id="UP000278907"/>
    </source>
</evidence>
<dbReference type="RefSeq" id="WP_120585487.1">
    <property type="nucleotide sequence ID" value="NZ_RAWI01000283.1"/>
</dbReference>
<organism evidence="1 2">
    <name type="scientific">Corallococcus praedator</name>
    <dbReference type="NCBI Taxonomy" id="2316724"/>
    <lineage>
        <taxon>Bacteria</taxon>
        <taxon>Pseudomonadati</taxon>
        <taxon>Myxococcota</taxon>
        <taxon>Myxococcia</taxon>
        <taxon>Myxococcales</taxon>
        <taxon>Cystobacterineae</taxon>
        <taxon>Myxococcaceae</taxon>
        <taxon>Corallococcus</taxon>
    </lineage>
</organism>
<reference evidence="1 2" key="1">
    <citation type="submission" date="2018-09" db="EMBL/GenBank/DDBJ databases">
        <authorList>
            <person name="Livingstone P.G."/>
            <person name="Whitworth D.E."/>
        </authorList>
    </citation>
    <scope>NUCLEOTIDE SEQUENCE [LARGE SCALE GENOMIC DNA]</scope>
    <source>
        <strain evidence="1 2">CA031B</strain>
    </source>
</reference>
<sequence length="965" mass="100228">MPQYFHIASTTNPSFVVGASGSTSGSAVQLVQRQGGVQAQGQLWRLTASGYLVNGYDPSLVLAVGSGGVVLSTQSPTDNTQVWQLNAGEVADAPRAGTIQSTASLQLLTVTAYTNGASLEMLDGTAPAQPDALWTMDPFPVAFDQPTALSSALNASYFNIVAAGAPSTLLLNIAGGSSTPGTQVIVWTSQTNATNDLWRLTQSGYIVSALSPSLVLGLGTYANGVQPVVTCEVDVGDDTQLWTLGSGNLYGMPNASTLINRATNQALAVLNGDFTAGASVVAIPVGSQPPAAALWTVSLSNWQPSAVEGQTATTSGSTLAPPLPLVANVQGNATTGGTPVILWPLSSVPPGLQPPFSNVSWPNNNLWRYSIDGYITSDLAPDFVLTAMPDGAAVMYPKQMIATPAQQWNISASEVTWSGMPLQVLQIANVQSGALLTVPDNALTQGTALVLKAAGSTTSASQQAWFNTNGYPLDAIVGQMPLGFPTSSDPQALTAYNYISANLLPKITSSQGIRGEYTNTTDVPDWLANLPGLTPPPPSSVASDVWTQVQQQIQQELTYANAIQILSSDASTFYSALQVNVLGLLDSIAEGITGLGTQASGDAVAVIEGIALSFVQLVPDVGGCIAGLIQTGLNAAASYGQPGSLGKVQAAVSQLMLNVGTLFTHLTAATQDQMTAALGDWGQMRAIGSLTSLMPGAPDSLAWTVDTESGLENSATPGIYLAIAQMLMPVQYYMWQAFQQSLLDSVQASMSLAPMSPELPSDCYTSVVTMDGSKQYFGAYDLYVLAASNGSYPSSTLMSTYVWNLGVTPSAFYLGSPSWPFPTRVMSILGLDSKSIGTTLSTNWNQTLLARVFNCTPNALTMTLTPNHDCPVSWGNMSQPLAPYAMLEFAASAGHHGDTSVNVAVTDSSGTQVMQFEVVGGSTTSVPYNIPAQGYWLSSSVTNAGGGKPPGSWGPPGIANVALGQ</sequence>
<dbReference type="CDD" id="cd00161">
    <property type="entry name" value="beta-trefoil_Ricin-like"/>
    <property type="match status" value="1"/>
</dbReference>
<proteinExistence type="predicted"/>